<dbReference type="SUPFAM" id="SSF56281">
    <property type="entry name" value="Metallo-hydrolase/oxidoreductase"/>
    <property type="match status" value="1"/>
</dbReference>
<protein>
    <recommendedName>
        <fullName evidence="3">Metallo-beta-lactamase domain-containing protein 1</fullName>
    </recommendedName>
    <alternativeName>
        <fullName evidence="4">Endoribonuclease MBLAC1</fullName>
    </alternativeName>
</protein>
<dbReference type="AlphaFoldDB" id="A0A0K0FU09"/>
<sequence>MISIINLLFTSIIFLGIVSSDDNGKQFVRGIGHGSISKVSMASLTSTEVDDVFGDIKTDENQYSEQNRDVKNGDMIDLTVEEVTVGPLKIIKPNIIHPTNVIANKEIEASLLNLSGSHKLISTTPKIWNRPALLKTSIMPHSVVEKKNTQEVPENNDDLTDDEVSELTKYVEKYISNANFRQYVKNNLQTETLFVAEPSFIQKTIKKVLPSTTTMTSTTTTKFNSPVNKSLNNKAVSKEKLKQFKDEFNKWLEELRKKASNVSRGIEVKDSLNSTINEAFVLKANSTILLESFLEKMPSTSIKILQTGFFNTFTKPGISNKKFINMSSTITLIQDMGKNILIDTGLSSNDVSGKNSTRIEILRKLNELLLSPNDIHYVVITCPHLDHIGNINEFGNAIIFQNNFIFDQSKSTFTTMNIKTSDYFITPNVKITKGYGENMYVIVKKSKNFKGIVSITGDLFINQYDIFNPSLWKPFSSDVEAQEFFRKKIICSTNWVIPGHDDIFKVDTKFKKRFC</sequence>
<comment type="subcellular location">
    <subcellularLocation>
        <location evidence="1">Cytoplasm</location>
        <location evidence="1">Cytosol</location>
    </subcellularLocation>
</comment>
<evidence type="ECO:0000256" key="6">
    <source>
        <dbReference type="ARBA" id="ARBA00045869"/>
    </source>
</evidence>
<evidence type="ECO:0000256" key="7">
    <source>
        <dbReference type="SAM" id="SignalP"/>
    </source>
</evidence>
<organism evidence="9 10">
    <name type="scientific">Strongyloides venezuelensis</name>
    <name type="common">Threadworm</name>
    <dbReference type="NCBI Taxonomy" id="75913"/>
    <lineage>
        <taxon>Eukaryota</taxon>
        <taxon>Metazoa</taxon>
        <taxon>Ecdysozoa</taxon>
        <taxon>Nematoda</taxon>
        <taxon>Chromadorea</taxon>
        <taxon>Rhabditida</taxon>
        <taxon>Tylenchina</taxon>
        <taxon>Panagrolaimomorpha</taxon>
        <taxon>Strongyloidoidea</taxon>
        <taxon>Strongyloididae</taxon>
        <taxon>Strongyloides</taxon>
    </lineage>
</organism>
<dbReference type="PANTHER" id="PTHR23200">
    <property type="entry name" value="METALLO-BETA-LACTAMASE DOMAIN-CONTAINING PROTEIN 1"/>
    <property type="match status" value="1"/>
</dbReference>
<dbReference type="Pfam" id="PF00753">
    <property type="entry name" value="Lactamase_B"/>
    <property type="match status" value="1"/>
</dbReference>
<reference evidence="10" key="2">
    <citation type="submission" date="2015-08" db="UniProtKB">
        <authorList>
            <consortium name="WormBaseParasite"/>
        </authorList>
    </citation>
    <scope>IDENTIFICATION</scope>
</reference>
<evidence type="ECO:0000256" key="2">
    <source>
        <dbReference type="ARBA" id="ARBA00011738"/>
    </source>
</evidence>
<comment type="function">
    <text evidence="6">Endoribonuclease that catalyzes the hydrolysis of histone-coding pre-mRNA 3'-end. Involved in histone pre-mRNA processing during the S-phase of the cell cycle, which is required for entering/progressing through S-phase. Cleaves histone pre-mRNA at a major and a minor cleavage site after the 5'-ACCCA-3' and the 5'-ACCCACA-3' sequence, respectively, and located downstream of the stem-loop. May require the presence of the HDE element located at the histone pre-RNA 3'-end to avoid non-specific cleavage.</text>
</comment>
<dbReference type="Proteomes" id="UP000035680">
    <property type="component" value="Unassembled WGS sequence"/>
</dbReference>
<feature type="chain" id="PRO_5005330094" description="Metallo-beta-lactamase domain-containing protein 1" evidence="7">
    <location>
        <begin position="21"/>
        <end position="515"/>
    </location>
</feature>
<dbReference type="WBParaSite" id="SVE_1582100.1">
    <property type="protein sequence ID" value="SVE_1582100.1"/>
    <property type="gene ID" value="SVE_1582100"/>
</dbReference>
<dbReference type="STRING" id="75913.A0A0K0FU09"/>
<evidence type="ECO:0000259" key="8">
    <source>
        <dbReference type="SMART" id="SM00849"/>
    </source>
</evidence>
<proteinExistence type="predicted"/>
<evidence type="ECO:0000256" key="4">
    <source>
        <dbReference type="ARBA" id="ARBA00032988"/>
    </source>
</evidence>
<dbReference type="InterPro" id="IPR036866">
    <property type="entry name" value="RibonucZ/Hydroxyglut_hydro"/>
</dbReference>
<evidence type="ECO:0000313" key="9">
    <source>
        <dbReference type="Proteomes" id="UP000035680"/>
    </source>
</evidence>
<dbReference type="PANTHER" id="PTHR23200:SF48">
    <property type="entry name" value="METALLO-BETA-LACTAMASE DOMAIN-CONTAINING PROTEIN 1"/>
    <property type="match status" value="1"/>
</dbReference>
<accession>A0A0K0FU09</accession>
<comment type="subunit">
    <text evidence="2">Homodimer.</text>
</comment>
<evidence type="ECO:0000256" key="3">
    <source>
        <dbReference type="ARBA" id="ARBA00014856"/>
    </source>
</evidence>
<dbReference type="InterPro" id="IPR039344">
    <property type="entry name" value="MBLAC1"/>
</dbReference>
<feature type="domain" description="Metallo-beta-lactamase" evidence="8">
    <location>
        <begin position="327"/>
        <end position="500"/>
    </location>
</feature>
<comment type="catalytic activity">
    <reaction evidence="5">
        <text>a ribonucleotidyl-ribonucleotide-RNA + H2O = a 3'-end ribonucleotide-RNA + a 5'-end 5'-phospho-ribonucleoside-RNA + H(+)</text>
        <dbReference type="Rhea" id="RHEA:68096"/>
        <dbReference type="Rhea" id="RHEA-COMP:15179"/>
        <dbReference type="Rhea" id="RHEA-COMP:17355"/>
        <dbReference type="Rhea" id="RHEA-COMP:17428"/>
        <dbReference type="ChEBI" id="CHEBI:15377"/>
        <dbReference type="ChEBI" id="CHEBI:15378"/>
        <dbReference type="ChEBI" id="CHEBI:74896"/>
        <dbReference type="ChEBI" id="CHEBI:138282"/>
        <dbReference type="ChEBI" id="CHEBI:173118"/>
    </reaction>
    <physiologicalReaction direction="left-to-right" evidence="5">
        <dbReference type="Rhea" id="RHEA:68097"/>
    </physiologicalReaction>
</comment>
<dbReference type="InterPro" id="IPR001279">
    <property type="entry name" value="Metallo-B-lactamas"/>
</dbReference>
<dbReference type="GO" id="GO:0005829">
    <property type="term" value="C:cytosol"/>
    <property type="evidence" value="ECO:0007669"/>
    <property type="project" value="UniProtKB-SubCell"/>
</dbReference>
<evidence type="ECO:0000256" key="5">
    <source>
        <dbReference type="ARBA" id="ARBA00044690"/>
    </source>
</evidence>
<evidence type="ECO:0000313" key="10">
    <source>
        <dbReference type="WBParaSite" id="SVE_1582100.1"/>
    </source>
</evidence>
<feature type="signal peptide" evidence="7">
    <location>
        <begin position="1"/>
        <end position="20"/>
    </location>
</feature>
<keyword evidence="7" id="KW-0732">Signal</keyword>
<dbReference type="Gene3D" id="3.60.15.10">
    <property type="entry name" value="Ribonuclease Z/Hydroxyacylglutathione hydrolase-like"/>
    <property type="match status" value="1"/>
</dbReference>
<dbReference type="SMART" id="SM00849">
    <property type="entry name" value="Lactamase_B"/>
    <property type="match status" value="1"/>
</dbReference>
<name>A0A0K0FU09_STRVS</name>
<evidence type="ECO:0000256" key="1">
    <source>
        <dbReference type="ARBA" id="ARBA00004514"/>
    </source>
</evidence>
<reference evidence="9" key="1">
    <citation type="submission" date="2014-07" db="EMBL/GenBank/DDBJ databases">
        <authorList>
            <person name="Martin A.A"/>
            <person name="De Silva N."/>
        </authorList>
    </citation>
    <scope>NUCLEOTIDE SEQUENCE</scope>
</reference>
<keyword evidence="9" id="KW-1185">Reference proteome</keyword>